<gene>
    <name evidence="2" type="ORF">LAZ67_X000706</name>
</gene>
<protein>
    <recommendedName>
        <fullName evidence="4">Transposase</fullName>
    </recommendedName>
</protein>
<sequence>MPSGYSRAKIPKPPLLLKPTEKSGGEESGMTCTEKVSGRSLWPSGQNAPLRADTLQRSKGGATTLWNELKRIIGYREEHGLTKEFLRSPQTIARI</sequence>
<feature type="region of interest" description="Disordered" evidence="1">
    <location>
        <begin position="1"/>
        <end position="56"/>
    </location>
</feature>
<dbReference type="Proteomes" id="UP001235939">
    <property type="component" value="Chromosome X"/>
</dbReference>
<dbReference type="EMBL" id="CP092886">
    <property type="protein sequence ID" value="UYV83957.1"/>
    <property type="molecule type" value="Genomic_DNA"/>
</dbReference>
<evidence type="ECO:0000256" key="1">
    <source>
        <dbReference type="SAM" id="MobiDB-lite"/>
    </source>
</evidence>
<reference evidence="2 3" key="1">
    <citation type="submission" date="2022-03" db="EMBL/GenBank/DDBJ databases">
        <title>A chromosomal length assembly of Cordylochernes scorpioides.</title>
        <authorList>
            <person name="Zeh D."/>
            <person name="Zeh J."/>
        </authorList>
    </citation>
    <scope>NUCLEOTIDE SEQUENCE [LARGE SCALE GENOMIC DNA]</scope>
    <source>
        <strain evidence="2">IN4F17</strain>
        <tissue evidence="2">Whole Body</tissue>
    </source>
</reference>
<keyword evidence="3" id="KW-1185">Reference proteome</keyword>
<accession>A0ABY6LUZ3</accession>
<organism evidence="2 3">
    <name type="scientific">Cordylochernes scorpioides</name>
    <dbReference type="NCBI Taxonomy" id="51811"/>
    <lineage>
        <taxon>Eukaryota</taxon>
        <taxon>Metazoa</taxon>
        <taxon>Ecdysozoa</taxon>
        <taxon>Arthropoda</taxon>
        <taxon>Chelicerata</taxon>
        <taxon>Arachnida</taxon>
        <taxon>Pseudoscorpiones</taxon>
        <taxon>Cheliferoidea</taxon>
        <taxon>Chernetidae</taxon>
        <taxon>Cordylochernes</taxon>
    </lineage>
</organism>
<evidence type="ECO:0008006" key="4">
    <source>
        <dbReference type="Google" id="ProtNLM"/>
    </source>
</evidence>
<evidence type="ECO:0000313" key="2">
    <source>
        <dbReference type="EMBL" id="UYV83957.1"/>
    </source>
</evidence>
<name>A0ABY6LUZ3_9ARAC</name>
<proteinExistence type="predicted"/>
<evidence type="ECO:0000313" key="3">
    <source>
        <dbReference type="Proteomes" id="UP001235939"/>
    </source>
</evidence>